<reference evidence="5" key="1">
    <citation type="submission" date="2020-06" db="EMBL/GenBank/DDBJ databases">
        <authorList>
            <person name="Li T."/>
            <person name="Hu X."/>
            <person name="Zhang T."/>
            <person name="Song X."/>
            <person name="Zhang H."/>
            <person name="Dai N."/>
            <person name="Sheng W."/>
            <person name="Hou X."/>
            <person name="Wei L."/>
        </authorList>
    </citation>
    <scope>NUCLEOTIDE SEQUENCE</scope>
    <source>
        <strain evidence="5">G01</strain>
        <tissue evidence="5">Leaf</tissue>
    </source>
</reference>
<organism evidence="5">
    <name type="scientific">Sesamum angustifolium</name>
    <dbReference type="NCBI Taxonomy" id="2727405"/>
    <lineage>
        <taxon>Eukaryota</taxon>
        <taxon>Viridiplantae</taxon>
        <taxon>Streptophyta</taxon>
        <taxon>Embryophyta</taxon>
        <taxon>Tracheophyta</taxon>
        <taxon>Spermatophyta</taxon>
        <taxon>Magnoliopsida</taxon>
        <taxon>eudicotyledons</taxon>
        <taxon>Gunneridae</taxon>
        <taxon>Pentapetalae</taxon>
        <taxon>asterids</taxon>
        <taxon>lamiids</taxon>
        <taxon>Lamiales</taxon>
        <taxon>Pedaliaceae</taxon>
        <taxon>Sesamum</taxon>
    </lineage>
</organism>
<dbReference type="EMBL" id="JACGWK010001389">
    <property type="protein sequence ID" value="KAL0289665.1"/>
    <property type="molecule type" value="Genomic_DNA"/>
</dbReference>
<protein>
    <recommendedName>
        <fullName evidence="6">Beta-glucosidase</fullName>
    </recommendedName>
</protein>
<dbReference type="AlphaFoldDB" id="A0AAW2J5K8"/>
<evidence type="ECO:0000256" key="3">
    <source>
        <dbReference type="ARBA" id="ARBA00023295"/>
    </source>
</evidence>
<keyword evidence="2" id="KW-0378">Hydrolase</keyword>
<dbReference type="GO" id="GO:0005975">
    <property type="term" value="P:carbohydrate metabolic process"/>
    <property type="evidence" value="ECO:0007669"/>
    <property type="project" value="InterPro"/>
</dbReference>
<dbReference type="Gene3D" id="3.20.20.80">
    <property type="entry name" value="Glycosidases"/>
    <property type="match status" value="1"/>
</dbReference>
<dbReference type="PANTHER" id="PTHR10353">
    <property type="entry name" value="GLYCOSYL HYDROLASE"/>
    <property type="match status" value="1"/>
</dbReference>
<dbReference type="PANTHER" id="PTHR10353:SF36">
    <property type="entry name" value="LP05116P"/>
    <property type="match status" value="1"/>
</dbReference>
<comment type="similarity">
    <text evidence="1 4">Belongs to the glycosyl hydrolase 1 family.</text>
</comment>
<dbReference type="InterPro" id="IPR017853">
    <property type="entry name" value="GH"/>
</dbReference>
<dbReference type="Pfam" id="PF00232">
    <property type="entry name" value="Glyco_hydro_1"/>
    <property type="match status" value="1"/>
</dbReference>
<evidence type="ECO:0000256" key="4">
    <source>
        <dbReference type="RuleBase" id="RU003690"/>
    </source>
</evidence>
<sequence length="154" mass="17702">VLDPILCGRYPENMEDSFLAKHNLPPMNLKNSKVPLIFLVFNYYTTLVAKNDPNPKGEGYLADRKIEKDLYKTKEGLLIGEKSGAEWLHVVPWGLHVHLKFLKETYRYNLPPIHITENGFADKNIKEYTAYKASQDNLAPSERHEVSLNAFFVP</sequence>
<evidence type="ECO:0008006" key="6">
    <source>
        <dbReference type="Google" id="ProtNLM"/>
    </source>
</evidence>
<keyword evidence="3" id="KW-0326">Glycosidase</keyword>
<feature type="non-terminal residue" evidence="5">
    <location>
        <position position="1"/>
    </location>
</feature>
<dbReference type="SUPFAM" id="SSF51445">
    <property type="entry name" value="(Trans)glycosidases"/>
    <property type="match status" value="1"/>
</dbReference>
<evidence type="ECO:0000313" key="5">
    <source>
        <dbReference type="EMBL" id="KAL0289665.1"/>
    </source>
</evidence>
<comment type="caution">
    <text evidence="5">The sequence shown here is derived from an EMBL/GenBank/DDBJ whole genome shotgun (WGS) entry which is preliminary data.</text>
</comment>
<accession>A0AAW2J5K8</accession>
<gene>
    <name evidence="5" type="ORF">Sangu_2608400</name>
</gene>
<reference evidence="5" key="2">
    <citation type="journal article" date="2024" name="Plant">
        <title>Genomic evolution and insights into agronomic trait innovations of Sesamum species.</title>
        <authorList>
            <person name="Miao H."/>
            <person name="Wang L."/>
            <person name="Qu L."/>
            <person name="Liu H."/>
            <person name="Sun Y."/>
            <person name="Le M."/>
            <person name="Wang Q."/>
            <person name="Wei S."/>
            <person name="Zheng Y."/>
            <person name="Lin W."/>
            <person name="Duan Y."/>
            <person name="Cao H."/>
            <person name="Xiong S."/>
            <person name="Wang X."/>
            <person name="Wei L."/>
            <person name="Li C."/>
            <person name="Ma Q."/>
            <person name="Ju M."/>
            <person name="Zhao R."/>
            <person name="Li G."/>
            <person name="Mu C."/>
            <person name="Tian Q."/>
            <person name="Mei H."/>
            <person name="Zhang T."/>
            <person name="Gao T."/>
            <person name="Zhang H."/>
        </authorList>
    </citation>
    <scope>NUCLEOTIDE SEQUENCE</scope>
    <source>
        <strain evidence="5">G01</strain>
    </source>
</reference>
<evidence type="ECO:0000256" key="1">
    <source>
        <dbReference type="ARBA" id="ARBA00010838"/>
    </source>
</evidence>
<dbReference type="InterPro" id="IPR001360">
    <property type="entry name" value="Glyco_hydro_1"/>
</dbReference>
<feature type="non-terminal residue" evidence="5">
    <location>
        <position position="154"/>
    </location>
</feature>
<name>A0AAW2J5K8_9LAMI</name>
<evidence type="ECO:0000256" key="2">
    <source>
        <dbReference type="ARBA" id="ARBA00022801"/>
    </source>
</evidence>
<proteinExistence type="inferred from homology"/>
<dbReference type="GO" id="GO:0008422">
    <property type="term" value="F:beta-glucosidase activity"/>
    <property type="evidence" value="ECO:0007669"/>
    <property type="project" value="TreeGrafter"/>
</dbReference>